<dbReference type="PANTHER" id="PTHR47163">
    <property type="entry name" value="DDE_TNP_IS1595 DOMAIN-CONTAINING PROTEIN"/>
    <property type="match status" value="1"/>
</dbReference>
<reference evidence="2" key="1">
    <citation type="submission" date="2019-12" db="UniProtKB">
        <authorList>
            <consortium name="WormBaseParasite"/>
        </authorList>
    </citation>
    <scope>IDENTIFICATION</scope>
</reference>
<name>A0A5S6QI54_TRIMR</name>
<keyword evidence="1" id="KW-1185">Reference proteome</keyword>
<accession>A0A5S6QI54</accession>
<organism evidence="1 2">
    <name type="scientific">Trichuris muris</name>
    <name type="common">Mouse whipworm</name>
    <dbReference type="NCBI Taxonomy" id="70415"/>
    <lineage>
        <taxon>Eukaryota</taxon>
        <taxon>Metazoa</taxon>
        <taxon>Ecdysozoa</taxon>
        <taxon>Nematoda</taxon>
        <taxon>Enoplea</taxon>
        <taxon>Dorylaimia</taxon>
        <taxon>Trichinellida</taxon>
        <taxon>Trichuridae</taxon>
        <taxon>Trichuris</taxon>
    </lineage>
</organism>
<dbReference type="PANTHER" id="PTHR47163:SF2">
    <property type="entry name" value="SI:DKEY-17M8.2"/>
    <property type="match status" value="1"/>
</dbReference>
<proteinExistence type="predicted"/>
<protein>
    <submittedName>
        <fullName evidence="2">ISXO2-like transposase domain-containing protein</fullName>
    </submittedName>
</protein>
<evidence type="ECO:0000313" key="1">
    <source>
        <dbReference type="Proteomes" id="UP000046395"/>
    </source>
</evidence>
<dbReference type="InterPro" id="IPR053164">
    <property type="entry name" value="IS1016-like_transposase"/>
</dbReference>
<dbReference type="AlphaFoldDB" id="A0A5S6QI54"/>
<dbReference type="Proteomes" id="UP000046395">
    <property type="component" value="Unassembled WGS sequence"/>
</dbReference>
<evidence type="ECO:0000313" key="2">
    <source>
        <dbReference type="WBParaSite" id="TMUE_2000006532.1"/>
    </source>
</evidence>
<dbReference type="WBParaSite" id="TMUE_2000006532.1">
    <property type="protein sequence ID" value="TMUE_2000006532.1"/>
    <property type="gene ID" value="WBGene00299640"/>
</dbReference>
<sequence length="205" mass="23746">MKFGDLWSMSEQEVIEFLQDKGLLHRQRLCARGHVMKLATRSGRTPTWRSRAQGCSEEVSVRTGTWFEGHRGRLPLRTIIPFIYDWCREFTPVWNCVNELGMSKNTAVAWNHWMRVVAAEVASRQPLMISGHGLIVELDETMLSKRKYNVGRMYPQQWVFGGICRQTKEFFAVPVQDRCSATLIALIKKHVRPGTVIMTDKWKGY</sequence>